<dbReference type="Proteomes" id="UP001199469">
    <property type="component" value="Unassembled WGS sequence"/>
</dbReference>
<dbReference type="EMBL" id="JAJNDB010000007">
    <property type="protein sequence ID" value="MCD2197181.1"/>
    <property type="molecule type" value="Genomic_DNA"/>
</dbReference>
<feature type="region of interest" description="Disordered" evidence="1">
    <location>
        <begin position="56"/>
        <end position="75"/>
    </location>
</feature>
<protein>
    <submittedName>
        <fullName evidence="2">Uncharacterized protein</fullName>
    </submittedName>
</protein>
<sequence>MRTVSGSVGAPAASSRRGADGPERLTGDGALDAASRSVGAVSSFGDVRDEAIAAPTAAAPTAAAPAAAAGPAVES</sequence>
<reference evidence="2 3" key="1">
    <citation type="submission" date="2021-11" db="EMBL/GenBank/DDBJ databases">
        <title>Draft genome sequence of Actinomycetospora sp. SF1 isolated from the rhizosphere soil.</title>
        <authorList>
            <person name="Duangmal K."/>
            <person name="Chantavorakit T."/>
        </authorList>
    </citation>
    <scope>NUCLEOTIDE SEQUENCE [LARGE SCALE GENOMIC DNA]</scope>
    <source>
        <strain evidence="2 3">TBRC 5722</strain>
    </source>
</reference>
<name>A0ABS8PFY3_9PSEU</name>
<evidence type="ECO:0000313" key="3">
    <source>
        <dbReference type="Proteomes" id="UP001199469"/>
    </source>
</evidence>
<comment type="caution">
    <text evidence="2">The sequence shown here is derived from an EMBL/GenBank/DDBJ whole genome shotgun (WGS) entry which is preliminary data.</text>
</comment>
<feature type="compositionally biased region" description="Basic and acidic residues" evidence="1">
    <location>
        <begin position="17"/>
        <end position="26"/>
    </location>
</feature>
<feature type="compositionally biased region" description="Low complexity" evidence="1">
    <location>
        <begin position="1"/>
        <end position="16"/>
    </location>
</feature>
<accession>A0ABS8PFY3</accession>
<keyword evidence="3" id="KW-1185">Reference proteome</keyword>
<proteinExistence type="predicted"/>
<dbReference type="RefSeq" id="WP_230739054.1">
    <property type="nucleotide sequence ID" value="NZ_JAJNDB010000007.1"/>
</dbReference>
<organism evidence="2 3">
    <name type="scientific">Actinomycetospora endophytica</name>
    <dbReference type="NCBI Taxonomy" id="2291215"/>
    <lineage>
        <taxon>Bacteria</taxon>
        <taxon>Bacillati</taxon>
        <taxon>Actinomycetota</taxon>
        <taxon>Actinomycetes</taxon>
        <taxon>Pseudonocardiales</taxon>
        <taxon>Pseudonocardiaceae</taxon>
        <taxon>Actinomycetospora</taxon>
    </lineage>
</organism>
<gene>
    <name evidence="2" type="ORF">LQ327_27800</name>
</gene>
<evidence type="ECO:0000256" key="1">
    <source>
        <dbReference type="SAM" id="MobiDB-lite"/>
    </source>
</evidence>
<evidence type="ECO:0000313" key="2">
    <source>
        <dbReference type="EMBL" id="MCD2197181.1"/>
    </source>
</evidence>
<feature type="region of interest" description="Disordered" evidence="1">
    <location>
        <begin position="1"/>
        <end position="33"/>
    </location>
</feature>